<dbReference type="PROSITE" id="PS00108">
    <property type="entry name" value="PROTEIN_KINASE_ST"/>
    <property type="match status" value="1"/>
</dbReference>
<dbReference type="PROSITE" id="PS00107">
    <property type="entry name" value="PROTEIN_KINASE_ATP"/>
    <property type="match status" value="1"/>
</dbReference>
<dbReference type="SUPFAM" id="SSF56112">
    <property type="entry name" value="Protein kinase-like (PK-like)"/>
    <property type="match status" value="1"/>
</dbReference>
<dbReference type="Gene3D" id="1.10.510.10">
    <property type="entry name" value="Transferase(Phosphotransferase) domain 1"/>
    <property type="match status" value="2"/>
</dbReference>
<evidence type="ECO:0000259" key="5">
    <source>
        <dbReference type="PROSITE" id="PS50011"/>
    </source>
</evidence>
<organism evidence="6 7">
    <name type="scientific">Naegleria lovaniensis</name>
    <name type="common">Amoeba</name>
    <dbReference type="NCBI Taxonomy" id="51637"/>
    <lineage>
        <taxon>Eukaryota</taxon>
        <taxon>Discoba</taxon>
        <taxon>Heterolobosea</taxon>
        <taxon>Tetramitia</taxon>
        <taxon>Eutetramitia</taxon>
        <taxon>Vahlkampfiidae</taxon>
        <taxon>Naegleria</taxon>
    </lineage>
</organism>
<gene>
    <name evidence="6" type="ORF">C9374_014636</name>
</gene>
<dbReference type="PANTHER" id="PTHR44329">
    <property type="entry name" value="SERINE/THREONINE-PROTEIN KINASE TNNI3K-RELATED"/>
    <property type="match status" value="1"/>
</dbReference>
<comment type="caution">
    <text evidence="6">The sequence shown here is derived from an EMBL/GenBank/DDBJ whole genome shotgun (WGS) entry which is preliminary data.</text>
</comment>
<keyword evidence="7" id="KW-1185">Reference proteome</keyword>
<keyword evidence="4" id="KW-0472">Membrane</keyword>
<dbReference type="AlphaFoldDB" id="A0AA88GVL0"/>
<keyword evidence="2 3" id="KW-0067">ATP-binding</keyword>
<evidence type="ECO:0000313" key="6">
    <source>
        <dbReference type="EMBL" id="KAG2389236.1"/>
    </source>
</evidence>
<dbReference type="GeneID" id="68107089"/>
<dbReference type="PROSITE" id="PS50011">
    <property type="entry name" value="PROTEIN_KINASE_DOM"/>
    <property type="match status" value="1"/>
</dbReference>
<dbReference type="SUPFAM" id="SSF51126">
    <property type="entry name" value="Pectin lyase-like"/>
    <property type="match status" value="1"/>
</dbReference>
<evidence type="ECO:0000256" key="4">
    <source>
        <dbReference type="SAM" id="Phobius"/>
    </source>
</evidence>
<dbReference type="RefSeq" id="XP_044553228.1">
    <property type="nucleotide sequence ID" value="XM_044690645.1"/>
</dbReference>
<dbReference type="EMBL" id="PYSW02000008">
    <property type="protein sequence ID" value="KAG2389236.1"/>
    <property type="molecule type" value="Genomic_DNA"/>
</dbReference>
<dbReference type="CDD" id="cd13999">
    <property type="entry name" value="STKc_MAP3K-like"/>
    <property type="match status" value="1"/>
</dbReference>
<evidence type="ECO:0000313" key="7">
    <source>
        <dbReference type="Proteomes" id="UP000816034"/>
    </source>
</evidence>
<evidence type="ECO:0000256" key="2">
    <source>
        <dbReference type="ARBA" id="ARBA00022840"/>
    </source>
</evidence>
<dbReference type="InterPro" id="IPR008271">
    <property type="entry name" value="Ser/Thr_kinase_AS"/>
</dbReference>
<proteinExistence type="predicted"/>
<keyword evidence="1 3" id="KW-0547">Nucleotide-binding</keyword>
<dbReference type="InterPro" id="IPR051681">
    <property type="entry name" value="Ser/Thr_Kinases-Pseudokinases"/>
</dbReference>
<dbReference type="InterPro" id="IPR017441">
    <property type="entry name" value="Protein_kinase_ATP_BS"/>
</dbReference>
<dbReference type="Pfam" id="PF00069">
    <property type="entry name" value="Pkinase"/>
    <property type="match status" value="1"/>
</dbReference>
<dbReference type="GO" id="GO:0004674">
    <property type="term" value="F:protein serine/threonine kinase activity"/>
    <property type="evidence" value="ECO:0007669"/>
    <property type="project" value="TreeGrafter"/>
</dbReference>
<keyword evidence="4" id="KW-0812">Transmembrane</keyword>
<accession>A0AA88GVL0</accession>
<dbReference type="PANTHER" id="PTHR44329:SF289">
    <property type="entry name" value="SERINE_THREONINE-PROTEIN KINASE VIK"/>
    <property type="match status" value="1"/>
</dbReference>
<dbReference type="Proteomes" id="UP000816034">
    <property type="component" value="Unassembled WGS sequence"/>
</dbReference>
<sequence length="1121" mass="125482">MGTWSAPPNSSSMPLILYISSPESSNNQTRFSQNCTILEPCPTISDAFARLDFLRNHHEIEPHSEATFKLMNGGNYSSSCEMYSYSRQYHSHIRLEPMENTSEIFFDCGGRSLFSFFVVVKMTVNSVTIRNANLAYAVTISDATFYNCKLHDINYSVNSQVDLIQSLTFNKTRIYKMNLLGIFNLIVDHSHIIDATIYSSTTYPGNPGANITISHSLLQNVLYYSWTDAEGVDYNELFVMKNTVSESSSFAIKRFKSVQLKSVQFKDNSYMFQYFSLESSMMACHSTGSFNMQFEGIDQLVIEDSTFYNSNPDTSPYEALMKITNGYTAFMSSCRFENISQRAIVAKGVAFFTAEFVDFKNIDGGAIFVDTSTLTESSTNIGPSSFTNISHLHGNGAGICALSGDFVKIQATCSFNTALNGAGVYVEANTPVVDTSCVNNHAIQSGGCAYIKPLQILESGEGSGILASNNTALRGGALFYESPAENYSTIAFLRCYDNFASYSGGCIYSTKSMDFLPYSVEESGNGALSYGQFLGGPLYDIAYTFEIRYDEEHVVMFTSKDLLTLNIYPGQRIPSMNISIDTMNQYGQYDRVNVLQFPIAVVVHNSSDASTNIGNVQTSNFVIRDFSISIFSPTITVIAAQLLIEKNYPLDFTINVKGCPFGTRLIFLDSYGYTCATIHLEILIPIVATSGAALIVTSVFLLYVLIKCLRYFYRKMKILKQKESAEKYLEARIIDKQVIFSNDESTPLVINDSLDTKRDNSRTSSSSLVYSSSSLRPEIIKIEEIEIVKKIGEGTNGTVYHAKWKDNDVALKTIKFDDVADQEEFEREIALLSSVQHPSIVKMKGLTVSGSKTFMVQEYYPKGSLDKIIYNCKIGNEVLTLHTKLKTLIGVAKGMAYLHSLTPPIIHRDLKPGNILLDSSYEGHICDFGLCRVMGHSYTATKNIGTIFYMANEIINDSPGYNTKVDVFSFGIIMWELFFEENPYLNDKSLKIHKFHTNNPFSNKTSGSDENGVNILFKVMNGMRPIIPFTSNRVMSEFTNSSQHDLSTSFKTEAEVWIQEYIQPQNSHLSLATLMDICNEYINLMKQCWNENPSVRPTFVQIVNILETLSQHCSKEREDQQ</sequence>
<evidence type="ECO:0000256" key="1">
    <source>
        <dbReference type="ARBA" id="ARBA00022741"/>
    </source>
</evidence>
<feature type="transmembrane region" description="Helical" evidence="4">
    <location>
        <begin position="682"/>
        <end position="706"/>
    </location>
</feature>
<dbReference type="SMART" id="SM00220">
    <property type="entry name" value="S_TKc"/>
    <property type="match status" value="1"/>
</dbReference>
<protein>
    <recommendedName>
        <fullName evidence="5">Protein kinase domain-containing protein</fullName>
    </recommendedName>
</protein>
<dbReference type="InterPro" id="IPR000719">
    <property type="entry name" value="Prot_kinase_dom"/>
</dbReference>
<keyword evidence="4" id="KW-1133">Transmembrane helix</keyword>
<feature type="binding site" evidence="3">
    <location>
        <position position="812"/>
    </location>
    <ligand>
        <name>ATP</name>
        <dbReference type="ChEBI" id="CHEBI:30616"/>
    </ligand>
</feature>
<name>A0AA88GVL0_NAELO</name>
<dbReference type="GO" id="GO:0005524">
    <property type="term" value="F:ATP binding"/>
    <property type="evidence" value="ECO:0007669"/>
    <property type="project" value="UniProtKB-UniRule"/>
</dbReference>
<reference evidence="6 7" key="1">
    <citation type="journal article" date="2018" name="BMC Genomics">
        <title>The genome of Naegleria lovaniensis, the basis for a comparative approach to unravel pathogenicity factors of the human pathogenic amoeba N. fowleri.</title>
        <authorList>
            <person name="Liechti N."/>
            <person name="Schurch N."/>
            <person name="Bruggmann R."/>
            <person name="Wittwer M."/>
        </authorList>
    </citation>
    <scope>NUCLEOTIDE SEQUENCE [LARGE SCALE GENOMIC DNA]</scope>
    <source>
        <strain evidence="6 7">ATCC 30569</strain>
    </source>
</reference>
<dbReference type="InterPro" id="IPR011050">
    <property type="entry name" value="Pectin_lyase_fold/virulence"/>
</dbReference>
<evidence type="ECO:0000256" key="3">
    <source>
        <dbReference type="PROSITE-ProRule" id="PRU10141"/>
    </source>
</evidence>
<feature type="domain" description="Protein kinase" evidence="5">
    <location>
        <begin position="785"/>
        <end position="1109"/>
    </location>
</feature>
<dbReference type="InterPro" id="IPR011009">
    <property type="entry name" value="Kinase-like_dom_sf"/>
</dbReference>